<dbReference type="Proteomes" id="UP000756921">
    <property type="component" value="Unassembled WGS sequence"/>
</dbReference>
<evidence type="ECO:0000313" key="3">
    <source>
        <dbReference type="Proteomes" id="UP000756921"/>
    </source>
</evidence>
<reference evidence="2" key="1">
    <citation type="journal article" date="2020" name="Mol. Plant Microbe Interact.">
        <title>Genome Sequence of the Biocontrol Agent Coniothyrium minitans strain Conio (IMI 134523).</title>
        <authorList>
            <person name="Patel D."/>
            <person name="Shittu T.A."/>
            <person name="Baroncelli R."/>
            <person name="Muthumeenakshi S."/>
            <person name="Osborne T.H."/>
            <person name="Janganan T.K."/>
            <person name="Sreenivasaprasad S."/>
        </authorList>
    </citation>
    <scope>NUCLEOTIDE SEQUENCE</scope>
    <source>
        <strain evidence="2">Conio</strain>
    </source>
</reference>
<feature type="region of interest" description="Disordered" evidence="1">
    <location>
        <begin position="457"/>
        <end position="491"/>
    </location>
</feature>
<feature type="compositionally biased region" description="Polar residues" evidence="1">
    <location>
        <begin position="458"/>
        <end position="478"/>
    </location>
</feature>
<sequence>MPCKAWEARNSYTVVEDENSSKPKFTARSMNQHGRHEDLFLSNESILATNLQSTFSVACESTPPDADPDLMPNSLNGEIEIAGSGHAVFAGFCGARLEGLAHPWGPGSSKPQEGWKIPVVPAYVAADIECIALATSMVLRNTGVLAQANRQSFASAFEESGYQGSGMTSSREKPSLPETEVHRSEMQLHRARATDQSAYGFVLRNTMLSLKTGDERSGARSRSGAVARLATPTKQKLHSSETPQHLSPSLQIQNVLSGKLAQALAATVDWFITTRTLSISKLSDRGHKARDNARIAVWNVHPRGLRHIRPGFSWACRFATGIARWRSGSGGRCQSSRKALPLITLQSGWPALLHTKWESPADVQETKTVSRLLLAEASKQAYTQLTANGCPQNVVVGAKFQGKNVRVGLWWNFGRPVEGREKAALCARISHKSLVSGAAHDKPDQTAAKDGEIHLLSESGQWSLRPTPDTRTGEQTPGVSDFDASDLHYGR</sequence>
<name>A0A9P6KQU0_9PLEO</name>
<evidence type="ECO:0000256" key="1">
    <source>
        <dbReference type="SAM" id="MobiDB-lite"/>
    </source>
</evidence>
<evidence type="ECO:0000313" key="2">
    <source>
        <dbReference type="EMBL" id="KAF9735502.1"/>
    </source>
</evidence>
<feature type="region of interest" description="Disordered" evidence="1">
    <location>
        <begin position="159"/>
        <end position="189"/>
    </location>
</feature>
<organism evidence="2 3">
    <name type="scientific">Paraphaeosphaeria minitans</name>
    <dbReference type="NCBI Taxonomy" id="565426"/>
    <lineage>
        <taxon>Eukaryota</taxon>
        <taxon>Fungi</taxon>
        <taxon>Dikarya</taxon>
        <taxon>Ascomycota</taxon>
        <taxon>Pezizomycotina</taxon>
        <taxon>Dothideomycetes</taxon>
        <taxon>Pleosporomycetidae</taxon>
        <taxon>Pleosporales</taxon>
        <taxon>Massarineae</taxon>
        <taxon>Didymosphaeriaceae</taxon>
        <taxon>Paraphaeosphaeria</taxon>
    </lineage>
</organism>
<dbReference type="AlphaFoldDB" id="A0A9P6KQU0"/>
<comment type="caution">
    <text evidence="2">The sequence shown here is derived from an EMBL/GenBank/DDBJ whole genome shotgun (WGS) entry which is preliminary data.</text>
</comment>
<keyword evidence="3" id="KW-1185">Reference proteome</keyword>
<proteinExistence type="predicted"/>
<feature type="region of interest" description="Disordered" evidence="1">
    <location>
        <begin position="212"/>
        <end position="246"/>
    </location>
</feature>
<feature type="compositionally biased region" description="Basic and acidic residues" evidence="1">
    <location>
        <begin position="170"/>
        <end position="188"/>
    </location>
</feature>
<dbReference type="EMBL" id="WJXW01000006">
    <property type="protein sequence ID" value="KAF9735502.1"/>
    <property type="molecule type" value="Genomic_DNA"/>
</dbReference>
<accession>A0A9P6KQU0</accession>
<gene>
    <name evidence="2" type="ORF">PMIN01_06907</name>
</gene>
<protein>
    <submittedName>
        <fullName evidence="2">Uncharacterized protein</fullName>
    </submittedName>
</protein>